<sequence>MKKVLLSSLFLISILGFSQETKFTFKKEGFTDYVVTEVKGTAPELYSKAINWIKETYKNPDEVIKMTIVNEKVRIEGFQKNLNCIGSVCADGIYVVEISFKDERYKFDPISLLLKNGAGSFEVPFNDLSIYYDKKGELKKSSKEGLEKTIQLFDGLNESLKNYIVGDKKSDW</sequence>
<protein>
    <recommendedName>
        <fullName evidence="3">DUF4468 domain-containing protein</fullName>
    </recommendedName>
</protein>
<keyword evidence="2" id="KW-1185">Reference proteome</keyword>
<comment type="caution">
    <text evidence="1">The sequence shown here is derived from an EMBL/GenBank/DDBJ whole genome shotgun (WGS) entry which is preliminary data.</text>
</comment>
<dbReference type="RefSeq" id="WP_187658013.1">
    <property type="nucleotide sequence ID" value="NZ_JACSOD020000462.1"/>
</dbReference>
<organism evidence="1 2">
    <name type="scientific">Flavobacterium macrobrachii</name>
    <dbReference type="NCBI Taxonomy" id="591204"/>
    <lineage>
        <taxon>Bacteria</taxon>
        <taxon>Pseudomonadati</taxon>
        <taxon>Bacteroidota</taxon>
        <taxon>Flavobacteriia</taxon>
        <taxon>Flavobacteriales</taxon>
        <taxon>Flavobacteriaceae</taxon>
        <taxon>Flavobacterium</taxon>
    </lineage>
</organism>
<name>A0ABS2CVN4_9FLAO</name>
<evidence type="ECO:0008006" key="3">
    <source>
        <dbReference type="Google" id="ProtNLM"/>
    </source>
</evidence>
<proteinExistence type="predicted"/>
<accession>A0ABS2CVN4</accession>
<evidence type="ECO:0000313" key="2">
    <source>
        <dbReference type="Proteomes" id="UP000759529"/>
    </source>
</evidence>
<dbReference type="Proteomes" id="UP000759529">
    <property type="component" value="Unassembled WGS sequence"/>
</dbReference>
<reference evidence="1 2" key="1">
    <citation type="submission" date="2021-02" db="EMBL/GenBank/DDBJ databases">
        <authorList>
            <person name="Jung H.S."/>
            <person name="Chun B.H."/>
            <person name="Jeon C.O."/>
        </authorList>
    </citation>
    <scope>NUCLEOTIDE SEQUENCE [LARGE SCALE GENOMIC DNA]</scope>
    <source>
        <strain evidence="1 2">LMG 25203</strain>
    </source>
</reference>
<evidence type="ECO:0000313" key="1">
    <source>
        <dbReference type="EMBL" id="MBM6498976.1"/>
    </source>
</evidence>
<dbReference type="EMBL" id="JACSOD020000462">
    <property type="protein sequence ID" value="MBM6498976.1"/>
    <property type="molecule type" value="Genomic_DNA"/>
</dbReference>
<gene>
    <name evidence="1" type="ORF">H9X54_006630</name>
</gene>